<dbReference type="STRING" id="543379.A0A232ELW5"/>
<sequence length="586" mass="66568">MDRSPSKVNIDVRRTSLVYAIMLEQFEVAKQLIRLGVDVRVENSLGQTALHFAVTSERDRNELITRSRLQYLDDRITSVKESFNYAHSARDERVQKSMAARRNGRAYDSAARLNLVKELLNAGANVNHQDCHRCTPIHGAVYTGDLELVKTLLDAGACVGSKNENDMTPLHDAIFCHDVDMVRLLLSHKPDLVYHTDVGNYCLLHWAALLNRNNSHAAVIEELLKYPLLVNTANSTGRTPFHFILRFSDLKTVKSCIEHGADVMKVDEYQETALHHAVINDDAEILKLILASAGPAGLPIDQKSTSSKYTALQYASNYLKVDHARILIAKGANVNAESSGRFGKTPLHFCLENYLLERCDNVDEKRTETIKLLLESGADVNHKDHNDSTVFEICTNTYGNDTGDKLLKLVAIIEQKTNIPLFNDSTRQLLNRQSKYARLKEYFNQCHAELQAMKISNVKNTSISYFTLFTEPLEMLVRNQNVMEEFETMRFVDAYPIFGSQLEEKIGTAISQYKALEAVHFILSKTLQLGDPRDHYHQVISRNLSKADIEYLIDSALYDESIIRILPEEYLRDLLRSKYLSRKSQK</sequence>
<dbReference type="AlphaFoldDB" id="A0A232ELW5"/>
<dbReference type="PROSITE" id="PS50088">
    <property type="entry name" value="ANK_REPEAT"/>
    <property type="match status" value="5"/>
</dbReference>
<feature type="repeat" description="ANK" evidence="3">
    <location>
        <begin position="165"/>
        <end position="197"/>
    </location>
</feature>
<dbReference type="EMBL" id="NNAY01003476">
    <property type="protein sequence ID" value="OXU19353.1"/>
    <property type="molecule type" value="Genomic_DNA"/>
</dbReference>
<protein>
    <submittedName>
        <fullName evidence="4">Uncharacterized protein</fullName>
    </submittedName>
</protein>
<dbReference type="SUPFAM" id="SSF48403">
    <property type="entry name" value="Ankyrin repeat"/>
    <property type="match status" value="2"/>
</dbReference>
<evidence type="ECO:0000313" key="4">
    <source>
        <dbReference type="EMBL" id="OXU19353.1"/>
    </source>
</evidence>
<feature type="repeat" description="ANK" evidence="3">
    <location>
        <begin position="132"/>
        <end position="164"/>
    </location>
</feature>
<evidence type="ECO:0000256" key="3">
    <source>
        <dbReference type="PROSITE-ProRule" id="PRU00023"/>
    </source>
</evidence>
<dbReference type="PANTHER" id="PTHR24171">
    <property type="entry name" value="ANKYRIN REPEAT DOMAIN-CONTAINING PROTEIN 39-RELATED"/>
    <property type="match status" value="1"/>
</dbReference>
<dbReference type="InterPro" id="IPR002110">
    <property type="entry name" value="Ankyrin_rpt"/>
</dbReference>
<dbReference type="SMART" id="SM00248">
    <property type="entry name" value="ANK"/>
    <property type="match status" value="8"/>
</dbReference>
<dbReference type="Gene3D" id="1.25.40.20">
    <property type="entry name" value="Ankyrin repeat-containing domain"/>
    <property type="match status" value="4"/>
</dbReference>
<organism evidence="4 5">
    <name type="scientific">Trichomalopsis sarcophagae</name>
    <dbReference type="NCBI Taxonomy" id="543379"/>
    <lineage>
        <taxon>Eukaryota</taxon>
        <taxon>Metazoa</taxon>
        <taxon>Ecdysozoa</taxon>
        <taxon>Arthropoda</taxon>
        <taxon>Hexapoda</taxon>
        <taxon>Insecta</taxon>
        <taxon>Pterygota</taxon>
        <taxon>Neoptera</taxon>
        <taxon>Endopterygota</taxon>
        <taxon>Hymenoptera</taxon>
        <taxon>Apocrita</taxon>
        <taxon>Proctotrupomorpha</taxon>
        <taxon>Chalcidoidea</taxon>
        <taxon>Pteromalidae</taxon>
        <taxon>Pteromalinae</taxon>
        <taxon>Trichomalopsis</taxon>
    </lineage>
</organism>
<feature type="repeat" description="ANK" evidence="3">
    <location>
        <begin position="307"/>
        <end position="339"/>
    </location>
</feature>
<keyword evidence="2 3" id="KW-0040">ANK repeat</keyword>
<dbReference type="Pfam" id="PF12796">
    <property type="entry name" value="Ank_2"/>
    <property type="match status" value="3"/>
</dbReference>
<keyword evidence="1" id="KW-0677">Repeat</keyword>
<keyword evidence="5" id="KW-1185">Reference proteome</keyword>
<feature type="repeat" description="ANK" evidence="3">
    <location>
        <begin position="342"/>
        <end position="385"/>
    </location>
</feature>
<accession>A0A232ELW5</accession>
<comment type="caution">
    <text evidence="4">The sequence shown here is derived from an EMBL/GenBank/DDBJ whole genome shotgun (WGS) entry which is preliminary data.</text>
</comment>
<dbReference type="InterPro" id="IPR036770">
    <property type="entry name" value="Ankyrin_rpt-contain_sf"/>
</dbReference>
<reference evidence="4 5" key="1">
    <citation type="journal article" date="2017" name="Curr. Biol.">
        <title>The Evolution of Venom by Co-option of Single-Copy Genes.</title>
        <authorList>
            <person name="Martinson E.O."/>
            <person name="Mrinalini"/>
            <person name="Kelkar Y.D."/>
            <person name="Chang C.H."/>
            <person name="Werren J.H."/>
        </authorList>
    </citation>
    <scope>NUCLEOTIDE SEQUENCE [LARGE SCALE GENOMIC DNA]</scope>
    <source>
        <strain evidence="4 5">Alberta</strain>
        <tissue evidence="4">Whole body</tissue>
    </source>
</reference>
<dbReference type="PROSITE" id="PS50297">
    <property type="entry name" value="ANK_REP_REGION"/>
    <property type="match status" value="2"/>
</dbReference>
<evidence type="ECO:0000313" key="5">
    <source>
        <dbReference type="Proteomes" id="UP000215335"/>
    </source>
</evidence>
<dbReference type="Proteomes" id="UP000215335">
    <property type="component" value="Unassembled WGS sequence"/>
</dbReference>
<dbReference type="OrthoDB" id="1577640at2759"/>
<name>A0A232ELW5_9HYME</name>
<evidence type="ECO:0000256" key="2">
    <source>
        <dbReference type="ARBA" id="ARBA00023043"/>
    </source>
</evidence>
<gene>
    <name evidence="4" type="ORF">TSAR_005073</name>
</gene>
<proteinExistence type="predicted"/>
<evidence type="ECO:0000256" key="1">
    <source>
        <dbReference type="ARBA" id="ARBA00022737"/>
    </source>
</evidence>
<feature type="repeat" description="ANK" evidence="3">
    <location>
        <begin position="236"/>
        <end position="268"/>
    </location>
</feature>